<organism evidence="2 3">
    <name type="scientific">Actinosynnema pretiosum</name>
    <dbReference type="NCBI Taxonomy" id="42197"/>
    <lineage>
        <taxon>Bacteria</taxon>
        <taxon>Bacillati</taxon>
        <taxon>Actinomycetota</taxon>
        <taxon>Actinomycetes</taxon>
        <taxon>Pseudonocardiales</taxon>
        <taxon>Pseudonocardiaceae</taxon>
        <taxon>Actinosynnema</taxon>
    </lineage>
</organism>
<dbReference type="AlphaFoldDB" id="A0A290ZCE5"/>
<dbReference type="EMBL" id="CP023445">
    <property type="protein sequence ID" value="ATE56711.1"/>
    <property type="molecule type" value="Genomic_DNA"/>
</dbReference>
<evidence type="ECO:0000256" key="1">
    <source>
        <dbReference type="SAM" id="MobiDB-lite"/>
    </source>
</evidence>
<protein>
    <submittedName>
        <fullName evidence="2">Uncharacterized protein</fullName>
    </submittedName>
</protein>
<gene>
    <name evidence="2" type="ORF">CNX65_28335</name>
</gene>
<evidence type="ECO:0000313" key="3">
    <source>
        <dbReference type="Proteomes" id="UP000218505"/>
    </source>
</evidence>
<feature type="region of interest" description="Disordered" evidence="1">
    <location>
        <begin position="1"/>
        <end position="43"/>
    </location>
</feature>
<name>A0A290ZCE5_9PSEU</name>
<evidence type="ECO:0000313" key="2">
    <source>
        <dbReference type="EMBL" id="ATE56711.1"/>
    </source>
</evidence>
<dbReference type="Proteomes" id="UP000218505">
    <property type="component" value="Chromosome"/>
</dbReference>
<accession>A0A290ZCE5</accession>
<feature type="compositionally biased region" description="Basic and acidic residues" evidence="1">
    <location>
        <begin position="71"/>
        <end position="90"/>
    </location>
</feature>
<keyword evidence="3" id="KW-1185">Reference proteome</keyword>
<sequence length="119" mass="12289">MQVEGVDPGELGVRARVAERRARPLGPGWRDRGEEEDSGEQALPRAAAFAAGQEFGRGQAQADQECGGGDAVREEEGQGVEVDRGCEAHESTVGGLGAGGEEGKRGLWTTGGGVENLGE</sequence>
<reference evidence="2" key="1">
    <citation type="submission" date="2017-09" db="EMBL/GenBank/DDBJ databases">
        <title>Complete Genome Sequence of ansamitocin-producing Bacterium Actinosynnema pretiosum X47.</title>
        <authorList>
            <person name="Cao G."/>
            <person name="Zong G."/>
            <person name="Zhong C."/>
            <person name="Fu J."/>
        </authorList>
    </citation>
    <scope>NUCLEOTIDE SEQUENCE [LARGE SCALE GENOMIC DNA]</scope>
    <source>
        <strain evidence="2">X47</strain>
    </source>
</reference>
<feature type="region of interest" description="Disordered" evidence="1">
    <location>
        <begin position="56"/>
        <end position="119"/>
    </location>
</feature>
<feature type="compositionally biased region" description="Gly residues" evidence="1">
    <location>
        <begin position="109"/>
        <end position="119"/>
    </location>
</feature>
<dbReference type="KEGG" id="apre:CNX65_28335"/>
<proteinExistence type="predicted"/>